<feature type="compositionally biased region" description="Basic and acidic residues" evidence="15">
    <location>
        <begin position="752"/>
        <end position="762"/>
    </location>
</feature>
<comment type="subcellular location">
    <subcellularLocation>
        <location evidence="2">Secreted</location>
    </subcellularLocation>
</comment>
<dbReference type="GO" id="GO:0004252">
    <property type="term" value="F:serine-type endopeptidase activity"/>
    <property type="evidence" value="ECO:0007669"/>
    <property type="project" value="InterPro"/>
</dbReference>
<keyword evidence="9" id="KW-0378">Hydrolase</keyword>
<evidence type="ECO:0000256" key="12">
    <source>
        <dbReference type="ARBA" id="ARBA00023180"/>
    </source>
</evidence>
<evidence type="ECO:0000313" key="19">
    <source>
        <dbReference type="EMBL" id="PGH14544.1"/>
    </source>
</evidence>
<keyword evidence="8 16" id="KW-0732">Signal</keyword>
<evidence type="ECO:0000313" key="20">
    <source>
        <dbReference type="Proteomes" id="UP000224634"/>
    </source>
</evidence>
<keyword evidence="12" id="KW-0325">Glycoprotein</keyword>
<dbReference type="GO" id="GO:0004177">
    <property type="term" value="F:aminopeptidase activity"/>
    <property type="evidence" value="ECO:0007669"/>
    <property type="project" value="UniProtKB-KW"/>
</dbReference>
<proteinExistence type="inferred from homology"/>
<comment type="function">
    <text evidence="14">Extracellular dipeptidyl-peptidase which removes N-terminal dipeptides sequentially from polypeptides having unsubstituted N-termini provided that the penultimate residue is proline. Contributes to pathogenicity.</text>
</comment>
<dbReference type="GO" id="GO:0005886">
    <property type="term" value="C:plasma membrane"/>
    <property type="evidence" value="ECO:0007669"/>
    <property type="project" value="TreeGrafter"/>
</dbReference>
<dbReference type="EMBL" id="PDNA01000092">
    <property type="protein sequence ID" value="PGH14544.1"/>
    <property type="molecule type" value="Genomic_DNA"/>
</dbReference>
<dbReference type="Gene3D" id="2.140.10.30">
    <property type="entry name" value="Dipeptidylpeptidase IV, N-terminal domain"/>
    <property type="match status" value="1"/>
</dbReference>
<protein>
    <recommendedName>
        <fullName evidence="4">dipeptidyl-peptidase IV</fullName>
        <ecNumber evidence="4">3.4.14.5</ecNumber>
    </recommendedName>
    <alternativeName>
        <fullName evidence="13">Dipeptidyl peptidase IV</fullName>
    </alternativeName>
</protein>
<dbReference type="SUPFAM" id="SSF53474">
    <property type="entry name" value="alpha/beta-Hydrolases"/>
    <property type="match status" value="1"/>
</dbReference>
<gene>
    <name evidence="19" type="ORF">AJ80_05864</name>
</gene>
<evidence type="ECO:0000256" key="10">
    <source>
        <dbReference type="ARBA" id="ARBA00022825"/>
    </source>
</evidence>
<sequence>MKALYLLSLVAIGQAIDIPRKPYPPTGGGDRLLTFNETVPRAAISPSSISVDWIPTEDDGQYVVSASGSLLIQDIATGENKTLVSADKLPEGTEGYWIKPDLSAVLFATNYTKQYRHSYFADYLILDVDSGSITPLAEDQAGDIQYAAWSPIDNTIAYVRGNNLFIWANGTTTQITSDGGENVFNGVPDWVYEEEIFGSPSALWFSPDGKYIAFLRFDETGVPTFTIPYYMNSQKVAPPYPRELDIRYPKVSETNPTVQLHLLDLGTSKASRVPIDVFAADDLIIGEVSWITDSHDSVLYRAFNRVQDKDAYVSVDTKTARSKILRKTDGTDGWLDNSQSVQYIGKIKGGRNLRNGEYYAVLSDEDGWNHVYLVNAKTGDATNLTPGKFEVTTILHVDTSRQLIYYLSTQHHSTERHLYSVSYRTFEVKALVDDKVSASWSASFSPKGDYYILNYNGPDVPYQELYSVKSKKPLRTITSNSVVIEQIKEYRLPKISFFEITVPSGETLNVMQRLPANFSPDKKYPVLFTPYGGPGAQEVSKSWKSMNWNAYIASDPELEFVTWTVDNRGTGYKGRKFRSLVAKKLGLLEAEDQIFAAKELAKKPWVDASRIGIWGWSYGGYLSAKVLEADSGVFSFGLITAPVADWRFYDTMYTERYMKTLELNEEGYKTSAVHDHKGFHNVKGGFLIQHGTGDDNVHFQNAAALVDLLMGNGVPPQKMQVQWFTDSDHSINYNGGSLFLYKQLTERLFDEKTRDVSEEPPRHQWSKKGLKSVRMQV</sequence>
<comment type="similarity">
    <text evidence="3">Belongs to the peptidase S9B family.</text>
</comment>
<dbReference type="InterPro" id="IPR002469">
    <property type="entry name" value="Peptidase_S9B_N"/>
</dbReference>
<evidence type="ECO:0000256" key="11">
    <source>
        <dbReference type="ARBA" id="ARBA00023026"/>
    </source>
</evidence>
<accession>A0A2B7XRZ7</accession>
<comment type="catalytic activity">
    <reaction evidence="1">
        <text>Release of an N-terminal dipeptide, Xaa-Yaa-|-Zaa-, from a polypeptide, preferentially when Yaa is Pro, provided Zaa is neither Pro nor hydroxyproline.</text>
        <dbReference type="EC" id="3.4.14.5"/>
    </reaction>
</comment>
<keyword evidence="7" id="KW-0645">Protease</keyword>
<evidence type="ECO:0000256" key="5">
    <source>
        <dbReference type="ARBA" id="ARBA00022438"/>
    </source>
</evidence>
<comment type="caution">
    <text evidence="19">The sequence shown here is derived from an EMBL/GenBank/DDBJ whole genome shotgun (WGS) entry which is preliminary data.</text>
</comment>
<keyword evidence="5" id="KW-0031">Aminopeptidase</keyword>
<name>A0A2B7XRZ7_POLH7</name>
<evidence type="ECO:0000256" key="6">
    <source>
        <dbReference type="ARBA" id="ARBA00022525"/>
    </source>
</evidence>
<evidence type="ECO:0000256" key="1">
    <source>
        <dbReference type="ARBA" id="ARBA00001257"/>
    </source>
</evidence>
<dbReference type="InterPro" id="IPR001375">
    <property type="entry name" value="Peptidase_S9_cat"/>
</dbReference>
<evidence type="ECO:0000256" key="8">
    <source>
        <dbReference type="ARBA" id="ARBA00022729"/>
    </source>
</evidence>
<dbReference type="InterPro" id="IPR002471">
    <property type="entry name" value="Pept_S9_AS"/>
</dbReference>
<organism evidence="19 20">
    <name type="scientific">Polytolypa hystricis (strain UAMH7299)</name>
    <dbReference type="NCBI Taxonomy" id="1447883"/>
    <lineage>
        <taxon>Eukaryota</taxon>
        <taxon>Fungi</taxon>
        <taxon>Dikarya</taxon>
        <taxon>Ascomycota</taxon>
        <taxon>Pezizomycotina</taxon>
        <taxon>Eurotiomycetes</taxon>
        <taxon>Eurotiomycetidae</taxon>
        <taxon>Onygenales</taxon>
        <taxon>Onygenales incertae sedis</taxon>
        <taxon>Polytolypa</taxon>
    </lineage>
</organism>
<evidence type="ECO:0000256" key="7">
    <source>
        <dbReference type="ARBA" id="ARBA00022670"/>
    </source>
</evidence>
<dbReference type="PANTHER" id="PTHR11731:SF162">
    <property type="entry name" value="DIPEPTIDYL PEPTIDASE 4-RELATED"/>
    <property type="match status" value="1"/>
</dbReference>
<evidence type="ECO:0000256" key="16">
    <source>
        <dbReference type="SAM" id="SignalP"/>
    </source>
</evidence>
<keyword evidence="10" id="KW-0720">Serine protease</keyword>
<dbReference type="InterPro" id="IPR050278">
    <property type="entry name" value="Serine_Prot_S9B/DPPIV"/>
</dbReference>
<dbReference type="FunFam" id="2.140.10.30:FF:000003">
    <property type="entry name" value="Probable dipeptidyl peptidase 4"/>
    <property type="match status" value="1"/>
</dbReference>
<feature type="chain" id="PRO_5012767217" description="dipeptidyl-peptidase IV" evidence="16">
    <location>
        <begin position="16"/>
        <end position="777"/>
    </location>
</feature>
<dbReference type="Proteomes" id="UP000224634">
    <property type="component" value="Unassembled WGS sequence"/>
</dbReference>
<dbReference type="GO" id="GO:0006508">
    <property type="term" value="P:proteolysis"/>
    <property type="evidence" value="ECO:0007669"/>
    <property type="project" value="UniProtKB-KW"/>
</dbReference>
<dbReference type="OrthoDB" id="16520at2759"/>
<dbReference type="SUPFAM" id="SSF82171">
    <property type="entry name" value="DPP6 N-terminal domain-like"/>
    <property type="match status" value="1"/>
</dbReference>
<dbReference type="GO" id="GO:0005576">
    <property type="term" value="C:extracellular region"/>
    <property type="evidence" value="ECO:0007669"/>
    <property type="project" value="UniProtKB-SubCell"/>
</dbReference>
<evidence type="ECO:0000256" key="3">
    <source>
        <dbReference type="ARBA" id="ARBA00006150"/>
    </source>
</evidence>
<dbReference type="Pfam" id="PF00930">
    <property type="entry name" value="DPPIV_N"/>
    <property type="match status" value="1"/>
</dbReference>
<keyword evidence="20" id="KW-1185">Reference proteome</keyword>
<dbReference type="Pfam" id="PF00326">
    <property type="entry name" value="Peptidase_S9"/>
    <property type="match status" value="1"/>
</dbReference>
<keyword evidence="11" id="KW-0843">Virulence</keyword>
<keyword evidence="6" id="KW-0964">Secreted</keyword>
<evidence type="ECO:0000256" key="9">
    <source>
        <dbReference type="ARBA" id="ARBA00022801"/>
    </source>
</evidence>
<dbReference type="STRING" id="1447883.A0A2B7XRZ7"/>
<evidence type="ECO:0000259" key="17">
    <source>
        <dbReference type="Pfam" id="PF00326"/>
    </source>
</evidence>
<reference evidence="19 20" key="1">
    <citation type="submission" date="2017-10" db="EMBL/GenBank/DDBJ databases">
        <title>Comparative genomics in systemic dimorphic fungi from Ajellomycetaceae.</title>
        <authorList>
            <person name="Munoz J.F."/>
            <person name="Mcewen J.G."/>
            <person name="Clay O.K."/>
            <person name="Cuomo C.A."/>
        </authorList>
    </citation>
    <scope>NUCLEOTIDE SEQUENCE [LARGE SCALE GENOMIC DNA]</scope>
    <source>
        <strain evidence="19 20">UAMH7299</strain>
    </source>
</reference>
<feature type="domain" description="Dipeptidylpeptidase IV N-terminal" evidence="18">
    <location>
        <begin position="100"/>
        <end position="462"/>
    </location>
</feature>
<dbReference type="FunFam" id="3.40.50.1820:FF:000003">
    <property type="entry name" value="Dipeptidyl peptidase 4"/>
    <property type="match status" value="1"/>
</dbReference>
<feature type="domain" description="Peptidase S9 prolyl oligopeptidase catalytic" evidence="17">
    <location>
        <begin position="546"/>
        <end position="734"/>
    </location>
</feature>
<feature type="signal peptide" evidence="16">
    <location>
        <begin position="1"/>
        <end position="15"/>
    </location>
</feature>
<evidence type="ECO:0000256" key="4">
    <source>
        <dbReference type="ARBA" id="ARBA00012062"/>
    </source>
</evidence>
<dbReference type="GO" id="GO:0008239">
    <property type="term" value="F:dipeptidyl-peptidase activity"/>
    <property type="evidence" value="ECO:0007669"/>
    <property type="project" value="UniProtKB-EC"/>
</dbReference>
<dbReference type="InterPro" id="IPR029058">
    <property type="entry name" value="AB_hydrolase_fold"/>
</dbReference>
<dbReference type="PANTHER" id="PTHR11731">
    <property type="entry name" value="PROTEASE FAMILY S9B,C DIPEPTIDYL-PEPTIDASE IV-RELATED"/>
    <property type="match status" value="1"/>
</dbReference>
<evidence type="ECO:0000256" key="2">
    <source>
        <dbReference type="ARBA" id="ARBA00004613"/>
    </source>
</evidence>
<evidence type="ECO:0000256" key="15">
    <source>
        <dbReference type="SAM" id="MobiDB-lite"/>
    </source>
</evidence>
<dbReference type="PROSITE" id="PS00708">
    <property type="entry name" value="PRO_ENDOPEP_SER"/>
    <property type="match status" value="1"/>
</dbReference>
<dbReference type="Gene3D" id="3.40.50.1820">
    <property type="entry name" value="alpha/beta hydrolase"/>
    <property type="match status" value="1"/>
</dbReference>
<evidence type="ECO:0000259" key="18">
    <source>
        <dbReference type="Pfam" id="PF00930"/>
    </source>
</evidence>
<dbReference type="EC" id="3.4.14.5" evidence="4"/>
<evidence type="ECO:0000256" key="14">
    <source>
        <dbReference type="ARBA" id="ARBA00037607"/>
    </source>
</evidence>
<feature type="region of interest" description="Disordered" evidence="15">
    <location>
        <begin position="752"/>
        <end position="777"/>
    </location>
</feature>
<evidence type="ECO:0000256" key="13">
    <source>
        <dbReference type="ARBA" id="ARBA00030567"/>
    </source>
</evidence>
<dbReference type="AlphaFoldDB" id="A0A2B7XRZ7"/>